<proteinExistence type="predicted"/>
<dbReference type="InterPro" id="IPR011990">
    <property type="entry name" value="TPR-like_helical_dom_sf"/>
</dbReference>
<dbReference type="SUPFAM" id="SSF48452">
    <property type="entry name" value="TPR-like"/>
    <property type="match status" value="1"/>
</dbReference>
<evidence type="ECO:0000313" key="1">
    <source>
        <dbReference type="EMBL" id="TDQ37902.1"/>
    </source>
</evidence>
<dbReference type="Pfam" id="PF06041">
    <property type="entry name" value="DUF924"/>
    <property type="match status" value="1"/>
</dbReference>
<sequence length="179" mass="20442">MQQQVLDFWFEELKPAQWFKASAALDKTIRTRFAPLLQQAMRGELESWRNTAEGRLAEIIVLDQFSRNIHRGTPLAFAADPVALVLGQEALRAQALEQLEKVEQRDFLLLPFMHSESARIQQQALPLFKAHTTPGCYRAALQHKAIIDRFGRYPHRNAILGRSSTAEELEFLQQPGSSF</sequence>
<dbReference type="EMBL" id="SNYK01000006">
    <property type="protein sequence ID" value="TDQ37902.1"/>
    <property type="molecule type" value="Genomic_DNA"/>
</dbReference>
<dbReference type="Proteomes" id="UP000294575">
    <property type="component" value="Unassembled WGS sequence"/>
</dbReference>
<accession>A0A4R6TYH9</accession>
<reference evidence="1 2" key="1">
    <citation type="submission" date="2019-03" db="EMBL/GenBank/DDBJ databases">
        <title>Genomic Encyclopedia of Type Strains, Phase IV (KMG-IV): sequencing the most valuable type-strain genomes for metagenomic binning, comparative biology and taxonomic classification.</title>
        <authorList>
            <person name="Goeker M."/>
        </authorList>
    </citation>
    <scope>NUCLEOTIDE SEQUENCE [LARGE SCALE GENOMIC DNA]</scope>
    <source>
        <strain evidence="1 2">DSM 28679</strain>
    </source>
</reference>
<name>A0A4R6TYH9_9GAMM</name>
<dbReference type="Gene3D" id="1.25.40.10">
    <property type="entry name" value="Tetratricopeptide repeat domain"/>
    <property type="match status" value="1"/>
</dbReference>
<dbReference type="RefSeq" id="WP_101495886.1">
    <property type="nucleotide sequence ID" value="NZ_LNJZ01000003.1"/>
</dbReference>
<evidence type="ECO:0000313" key="2">
    <source>
        <dbReference type="Proteomes" id="UP000294575"/>
    </source>
</evidence>
<gene>
    <name evidence="1" type="ORF">DFQ45_106129</name>
</gene>
<protein>
    <submittedName>
        <fullName evidence="1">Uncharacterized protein (DUF924 family)</fullName>
    </submittedName>
</protein>
<dbReference type="OrthoDB" id="7593450at2"/>
<organism evidence="1 2">
    <name type="scientific">Thiopseudomonas denitrificans</name>
    <dbReference type="NCBI Taxonomy" id="1501432"/>
    <lineage>
        <taxon>Bacteria</taxon>
        <taxon>Pseudomonadati</taxon>
        <taxon>Pseudomonadota</taxon>
        <taxon>Gammaproteobacteria</taxon>
        <taxon>Pseudomonadales</taxon>
        <taxon>Pseudomonadaceae</taxon>
        <taxon>Thiopseudomonas</taxon>
    </lineage>
</organism>
<dbReference type="AlphaFoldDB" id="A0A4R6TYH9"/>
<dbReference type="InterPro" id="IPR010323">
    <property type="entry name" value="DUF924"/>
</dbReference>
<dbReference type="Gene3D" id="1.20.58.320">
    <property type="entry name" value="TPR-like"/>
    <property type="match status" value="1"/>
</dbReference>
<comment type="caution">
    <text evidence="1">The sequence shown here is derived from an EMBL/GenBank/DDBJ whole genome shotgun (WGS) entry which is preliminary data.</text>
</comment>
<keyword evidence="2" id="KW-1185">Reference proteome</keyword>